<reference evidence="3 4" key="1">
    <citation type="submission" date="2019-10" db="EMBL/GenBank/DDBJ databases">
        <title>Nonomuraea sp. nov., isolated from Phyllanthus amarus.</title>
        <authorList>
            <person name="Klykleung N."/>
            <person name="Tanasupawat S."/>
        </authorList>
    </citation>
    <scope>NUCLEOTIDE SEQUENCE [LARGE SCALE GENOMIC DNA]</scope>
    <source>
        <strain evidence="3 4">CR1-09</strain>
    </source>
</reference>
<dbReference type="AlphaFoldDB" id="A0A5N6C5K2"/>
<feature type="domain" description="Nudix hydrolase" evidence="2">
    <location>
        <begin position="47"/>
        <end position="177"/>
    </location>
</feature>
<dbReference type="InterPro" id="IPR000086">
    <property type="entry name" value="NUDIX_hydrolase_dom"/>
</dbReference>
<dbReference type="CDD" id="cd03424">
    <property type="entry name" value="NUDIX_ADPRase_Nudt5_UGPPase_Nudt14"/>
    <property type="match status" value="1"/>
</dbReference>
<keyword evidence="1" id="KW-0378">Hydrolase</keyword>
<keyword evidence="4" id="KW-1185">Reference proteome</keyword>
<proteinExistence type="predicted"/>
<dbReference type="InterPro" id="IPR015797">
    <property type="entry name" value="NUDIX_hydrolase-like_dom_sf"/>
</dbReference>
<evidence type="ECO:0000313" key="4">
    <source>
        <dbReference type="Proteomes" id="UP000313066"/>
    </source>
</evidence>
<protein>
    <submittedName>
        <fullName evidence="3">NUDIX domain-containing protein</fullName>
    </submittedName>
</protein>
<comment type="caution">
    <text evidence="3">The sequence shown here is derived from an EMBL/GenBank/DDBJ whole genome shotgun (WGS) entry which is preliminary data.</text>
</comment>
<dbReference type="GO" id="GO:0016787">
    <property type="term" value="F:hydrolase activity"/>
    <property type="evidence" value="ECO:0007669"/>
    <property type="project" value="UniProtKB-KW"/>
</dbReference>
<dbReference type="EMBL" id="VDMA02000001">
    <property type="protein sequence ID" value="KAB8187670.1"/>
    <property type="molecule type" value="Genomic_DNA"/>
</dbReference>
<evidence type="ECO:0000313" key="3">
    <source>
        <dbReference type="EMBL" id="KAB8187670.1"/>
    </source>
</evidence>
<dbReference type="Pfam" id="PF00293">
    <property type="entry name" value="NUDIX"/>
    <property type="match status" value="1"/>
</dbReference>
<gene>
    <name evidence="3" type="ORF">FH610_000370</name>
</gene>
<dbReference type="Proteomes" id="UP000313066">
    <property type="component" value="Unassembled WGS sequence"/>
</dbReference>
<dbReference type="InterPro" id="IPR020084">
    <property type="entry name" value="NUDIX_hydrolase_CS"/>
</dbReference>
<evidence type="ECO:0000256" key="1">
    <source>
        <dbReference type="ARBA" id="ARBA00022801"/>
    </source>
</evidence>
<dbReference type="Gene3D" id="3.90.79.10">
    <property type="entry name" value="Nucleoside Triphosphate Pyrophosphohydrolase"/>
    <property type="match status" value="1"/>
</dbReference>
<evidence type="ECO:0000259" key="2">
    <source>
        <dbReference type="PROSITE" id="PS51462"/>
    </source>
</evidence>
<dbReference type="PROSITE" id="PS00893">
    <property type="entry name" value="NUDIX_BOX"/>
    <property type="match status" value="1"/>
</dbReference>
<name>A0A5N6C5K2_9ACTN</name>
<dbReference type="PROSITE" id="PS51462">
    <property type="entry name" value="NUDIX"/>
    <property type="match status" value="1"/>
</dbReference>
<dbReference type="SUPFAM" id="SSF55811">
    <property type="entry name" value="Nudix"/>
    <property type="match status" value="1"/>
</dbReference>
<organism evidence="3 4">
    <name type="scientific">Microbispora catharanthi</name>
    <dbReference type="NCBI Taxonomy" id="1712871"/>
    <lineage>
        <taxon>Bacteria</taxon>
        <taxon>Bacillati</taxon>
        <taxon>Actinomycetota</taxon>
        <taxon>Actinomycetes</taxon>
        <taxon>Streptosporangiales</taxon>
        <taxon>Streptosporangiaceae</taxon>
        <taxon>Microbispora</taxon>
    </lineage>
</organism>
<accession>A0A5N6C5K2</accession>
<sequence length="187" mass="20963">MVAMRVDRMPAAKRDSFQVAYHGKVFDIATQATRDPGGQQVLAEFAACDDVVRVYPVDDENIWLIREKRLGMGSELVLRTVAGGIEEGEDPLVAAQRELLEELGIVADSFEVFHESTPMLKALHTVYHVVARGPRTSADASRYSDPAEYIEPAIFPIDQVEHLVWDGSIREDIIAFGLLRLLRCLRR</sequence>